<dbReference type="Proteomes" id="UP000799757">
    <property type="component" value="Unassembled WGS sequence"/>
</dbReference>
<name>A0A6A6WX43_9PLEO</name>
<dbReference type="AlphaFoldDB" id="A0A6A6WX43"/>
<keyword evidence="3" id="KW-1185">Reference proteome</keyword>
<organism evidence="2 3">
    <name type="scientific">Melanomma pulvis-pyrius CBS 109.77</name>
    <dbReference type="NCBI Taxonomy" id="1314802"/>
    <lineage>
        <taxon>Eukaryota</taxon>
        <taxon>Fungi</taxon>
        <taxon>Dikarya</taxon>
        <taxon>Ascomycota</taxon>
        <taxon>Pezizomycotina</taxon>
        <taxon>Dothideomycetes</taxon>
        <taxon>Pleosporomycetidae</taxon>
        <taxon>Pleosporales</taxon>
        <taxon>Melanommataceae</taxon>
        <taxon>Melanomma</taxon>
    </lineage>
</organism>
<dbReference type="OrthoDB" id="3796140at2759"/>
<evidence type="ECO:0000256" key="1">
    <source>
        <dbReference type="SAM" id="MobiDB-lite"/>
    </source>
</evidence>
<sequence length="251" mass="29179">MMGTCTQRNKRNRELRRRRQQLVRSSKLKISTCPDIVRTLRRGAREELHKNSAPYKWILPWTRDIFYRYEPRIYPAASLLGLPMELQQKILLNTSTPNLFEELRGKSLRRWVGILSSVAPLIRLNMVYVKGVWDKQMAELDTAKASQKTAQLSKNSECLKSLGFGTPAPYTTKAVVGSEVKIKRKQKRVRDQKCWYCEQRHHSADPLCPPARENPDLWKKLSKPRRAKRGTPQTSSVNVFQGKKVKFEDQD</sequence>
<dbReference type="EMBL" id="MU002197">
    <property type="protein sequence ID" value="KAF2788669.1"/>
    <property type="molecule type" value="Genomic_DNA"/>
</dbReference>
<protein>
    <submittedName>
        <fullName evidence="2">Uncharacterized protein</fullName>
    </submittedName>
</protein>
<proteinExistence type="predicted"/>
<evidence type="ECO:0000313" key="2">
    <source>
        <dbReference type="EMBL" id="KAF2788669.1"/>
    </source>
</evidence>
<accession>A0A6A6WX43</accession>
<reference evidence="2" key="1">
    <citation type="journal article" date="2020" name="Stud. Mycol.">
        <title>101 Dothideomycetes genomes: a test case for predicting lifestyles and emergence of pathogens.</title>
        <authorList>
            <person name="Haridas S."/>
            <person name="Albert R."/>
            <person name="Binder M."/>
            <person name="Bloem J."/>
            <person name="Labutti K."/>
            <person name="Salamov A."/>
            <person name="Andreopoulos B."/>
            <person name="Baker S."/>
            <person name="Barry K."/>
            <person name="Bills G."/>
            <person name="Bluhm B."/>
            <person name="Cannon C."/>
            <person name="Castanera R."/>
            <person name="Culley D."/>
            <person name="Daum C."/>
            <person name="Ezra D."/>
            <person name="Gonzalez J."/>
            <person name="Henrissat B."/>
            <person name="Kuo A."/>
            <person name="Liang C."/>
            <person name="Lipzen A."/>
            <person name="Lutzoni F."/>
            <person name="Magnuson J."/>
            <person name="Mondo S."/>
            <person name="Nolan M."/>
            <person name="Ohm R."/>
            <person name="Pangilinan J."/>
            <person name="Park H.-J."/>
            <person name="Ramirez L."/>
            <person name="Alfaro M."/>
            <person name="Sun H."/>
            <person name="Tritt A."/>
            <person name="Yoshinaga Y."/>
            <person name="Zwiers L.-H."/>
            <person name="Turgeon B."/>
            <person name="Goodwin S."/>
            <person name="Spatafora J."/>
            <person name="Crous P."/>
            <person name="Grigoriev I."/>
        </authorList>
    </citation>
    <scope>NUCLEOTIDE SEQUENCE</scope>
    <source>
        <strain evidence="2">CBS 109.77</strain>
    </source>
</reference>
<evidence type="ECO:0000313" key="3">
    <source>
        <dbReference type="Proteomes" id="UP000799757"/>
    </source>
</evidence>
<gene>
    <name evidence="2" type="ORF">K505DRAFT_105248</name>
</gene>
<feature type="region of interest" description="Disordered" evidence="1">
    <location>
        <begin position="222"/>
        <end position="251"/>
    </location>
</feature>